<feature type="compositionally biased region" description="Polar residues" evidence="1">
    <location>
        <begin position="47"/>
        <end position="76"/>
    </location>
</feature>
<feature type="compositionally biased region" description="Basic and acidic residues" evidence="1">
    <location>
        <begin position="102"/>
        <end position="111"/>
    </location>
</feature>
<name>A0A9W8P3M7_9AGAR</name>
<dbReference type="EMBL" id="JANVFU010000004">
    <property type="protein sequence ID" value="KAJ3746208.1"/>
    <property type="molecule type" value="Genomic_DNA"/>
</dbReference>
<proteinExistence type="predicted"/>
<gene>
    <name evidence="2" type="ORF">DFH05DRAFT_1484149</name>
</gene>
<comment type="caution">
    <text evidence="2">The sequence shown here is derived from an EMBL/GenBank/DDBJ whole genome shotgun (WGS) entry which is preliminary data.</text>
</comment>
<sequence length="227" mass="24861">TATSSSDQRGLRFGQQKTYRQKLIFSSLTTMSTETIHNPCYNLRRPGQSQRQGTPASAASVNDETQAQHRPTSYNEAAQGGRMTPKGDGNTPSDGESVAGSLKDEQHKLVEPDDNSLTNDDENPNQWVQVGSRRRATSLDSSQLYKIPLKSVRVKDANSGYSPKKVPVPITMAQGAVIREAEKGLSQAQRKMIASLRSPMEKDPLPLIKGKAQTQRIGVPQICLILM</sequence>
<evidence type="ECO:0000256" key="1">
    <source>
        <dbReference type="SAM" id="MobiDB-lite"/>
    </source>
</evidence>
<dbReference type="AlphaFoldDB" id="A0A9W8P3M7"/>
<evidence type="ECO:0000313" key="2">
    <source>
        <dbReference type="EMBL" id="KAJ3746208.1"/>
    </source>
</evidence>
<feature type="region of interest" description="Disordered" evidence="1">
    <location>
        <begin position="38"/>
        <end position="135"/>
    </location>
</feature>
<keyword evidence="3" id="KW-1185">Reference proteome</keyword>
<protein>
    <submittedName>
        <fullName evidence="2">Uncharacterized protein</fullName>
    </submittedName>
</protein>
<dbReference type="Proteomes" id="UP001142393">
    <property type="component" value="Unassembled WGS sequence"/>
</dbReference>
<evidence type="ECO:0000313" key="3">
    <source>
        <dbReference type="Proteomes" id="UP001142393"/>
    </source>
</evidence>
<reference evidence="2 3" key="1">
    <citation type="journal article" date="2023" name="Proc. Natl. Acad. Sci. U.S.A.">
        <title>A global phylogenomic analysis of the shiitake genus Lentinula.</title>
        <authorList>
            <person name="Sierra-Patev S."/>
            <person name="Min B."/>
            <person name="Naranjo-Ortiz M."/>
            <person name="Looney B."/>
            <person name="Konkel Z."/>
            <person name="Slot J.C."/>
            <person name="Sakamoto Y."/>
            <person name="Steenwyk J.L."/>
            <person name="Rokas A."/>
            <person name="Carro J."/>
            <person name="Camarero S."/>
            <person name="Ferreira P."/>
            <person name="Molpeceres G."/>
            <person name="Ruiz-Duenas F.J."/>
            <person name="Serrano A."/>
            <person name="Henrissat B."/>
            <person name="Drula E."/>
            <person name="Hughes K.W."/>
            <person name="Mata J.L."/>
            <person name="Ishikawa N.K."/>
            <person name="Vargas-Isla R."/>
            <person name="Ushijima S."/>
            <person name="Smith C.A."/>
            <person name="Donoghue J."/>
            <person name="Ahrendt S."/>
            <person name="Andreopoulos W."/>
            <person name="He G."/>
            <person name="LaButti K."/>
            <person name="Lipzen A."/>
            <person name="Ng V."/>
            <person name="Riley R."/>
            <person name="Sandor L."/>
            <person name="Barry K."/>
            <person name="Martinez A.T."/>
            <person name="Xiao Y."/>
            <person name="Gibbons J.G."/>
            <person name="Terashima K."/>
            <person name="Grigoriev I.V."/>
            <person name="Hibbett D."/>
        </authorList>
    </citation>
    <scope>NUCLEOTIDE SEQUENCE [LARGE SCALE GENOMIC DNA]</scope>
    <source>
        <strain evidence="2 3">TFB7810</strain>
    </source>
</reference>
<feature type="non-terminal residue" evidence="2">
    <location>
        <position position="1"/>
    </location>
</feature>
<organism evidence="2 3">
    <name type="scientific">Lentinula detonsa</name>
    <dbReference type="NCBI Taxonomy" id="2804962"/>
    <lineage>
        <taxon>Eukaryota</taxon>
        <taxon>Fungi</taxon>
        <taxon>Dikarya</taxon>
        <taxon>Basidiomycota</taxon>
        <taxon>Agaricomycotina</taxon>
        <taxon>Agaricomycetes</taxon>
        <taxon>Agaricomycetidae</taxon>
        <taxon>Agaricales</taxon>
        <taxon>Marasmiineae</taxon>
        <taxon>Omphalotaceae</taxon>
        <taxon>Lentinula</taxon>
    </lineage>
</organism>
<accession>A0A9W8P3M7</accession>